<dbReference type="CDD" id="cd01038">
    <property type="entry name" value="Endonuclease_DUF559"/>
    <property type="match status" value="1"/>
</dbReference>
<dbReference type="SUPFAM" id="SSF52980">
    <property type="entry name" value="Restriction endonuclease-like"/>
    <property type="match status" value="1"/>
</dbReference>
<gene>
    <name evidence="2" type="ORF">GCM10022210_08970</name>
</gene>
<keyword evidence="3" id="KW-1185">Reference proteome</keyword>
<dbReference type="InterPro" id="IPR047216">
    <property type="entry name" value="Endonuclease_DUF559_bact"/>
</dbReference>
<feature type="domain" description="DUF559" evidence="1">
    <location>
        <begin position="17"/>
        <end position="81"/>
    </location>
</feature>
<evidence type="ECO:0000313" key="2">
    <source>
        <dbReference type="EMBL" id="GAA3963129.1"/>
    </source>
</evidence>
<proteinExistence type="predicted"/>
<dbReference type="PANTHER" id="PTHR38590">
    <property type="entry name" value="BLL0828 PROTEIN"/>
    <property type="match status" value="1"/>
</dbReference>
<comment type="caution">
    <text evidence="2">The sequence shown here is derived from an EMBL/GenBank/DDBJ whole genome shotgun (WGS) entry which is preliminary data.</text>
</comment>
<dbReference type="InterPro" id="IPR007569">
    <property type="entry name" value="DUF559"/>
</dbReference>
<organism evidence="2 3">
    <name type="scientific">Mucilaginibacter dorajii</name>
    <dbReference type="NCBI Taxonomy" id="692994"/>
    <lineage>
        <taxon>Bacteria</taxon>
        <taxon>Pseudomonadati</taxon>
        <taxon>Bacteroidota</taxon>
        <taxon>Sphingobacteriia</taxon>
        <taxon>Sphingobacteriales</taxon>
        <taxon>Sphingobacteriaceae</taxon>
        <taxon>Mucilaginibacter</taxon>
    </lineage>
</organism>
<evidence type="ECO:0000259" key="1">
    <source>
        <dbReference type="Pfam" id="PF04480"/>
    </source>
</evidence>
<reference evidence="3" key="1">
    <citation type="journal article" date="2019" name="Int. J. Syst. Evol. Microbiol.">
        <title>The Global Catalogue of Microorganisms (GCM) 10K type strain sequencing project: providing services to taxonomists for standard genome sequencing and annotation.</title>
        <authorList>
            <consortium name="The Broad Institute Genomics Platform"/>
            <consortium name="The Broad Institute Genome Sequencing Center for Infectious Disease"/>
            <person name="Wu L."/>
            <person name="Ma J."/>
        </authorList>
    </citation>
    <scope>NUCLEOTIDE SEQUENCE [LARGE SCALE GENOMIC DNA]</scope>
    <source>
        <strain evidence="3">JCM 16601</strain>
    </source>
</reference>
<name>A0ABP7PBU8_9SPHI</name>
<sequence length="82" mass="9404">MRQFAICVQSSIRGNIYYIPDFYCAEHKLVIEADGPIHLLKKDYDQNRNEVLAAMGLKILRFKNEDILNDTASVLNGIAKYL</sequence>
<dbReference type="PANTHER" id="PTHR38590:SF1">
    <property type="entry name" value="BLL0828 PROTEIN"/>
    <property type="match status" value="1"/>
</dbReference>
<dbReference type="Gene3D" id="3.40.960.10">
    <property type="entry name" value="VSR Endonuclease"/>
    <property type="match status" value="1"/>
</dbReference>
<protein>
    <recommendedName>
        <fullName evidence="1">DUF559 domain-containing protein</fullName>
    </recommendedName>
</protein>
<dbReference type="InterPro" id="IPR011335">
    <property type="entry name" value="Restrct_endonuc-II-like"/>
</dbReference>
<dbReference type="EMBL" id="BAAAZC010000007">
    <property type="protein sequence ID" value="GAA3963129.1"/>
    <property type="molecule type" value="Genomic_DNA"/>
</dbReference>
<accession>A0ABP7PBU8</accession>
<dbReference type="Proteomes" id="UP001500742">
    <property type="component" value="Unassembled WGS sequence"/>
</dbReference>
<evidence type="ECO:0000313" key="3">
    <source>
        <dbReference type="Proteomes" id="UP001500742"/>
    </source>
</evidence>
<dbReference type="Pfam" id="PF04480">
    <property type="entry name" value="DUF559"/>
    <property type="match status" value="1"/>
</dbReference>